<dbReference type="EC" id="3.5.1.88" evidence="2"/>
<dbReference type="HOGENOM" id="CLU_061901_4_2_9"/>
<proteinExistence type="inferred from homology"/>
<comment type="catalytic activity">
    <reaction evidence="2">
        <text>N-terminal N-formyl-L-methionyl-[peptide] + H2O = N-terminal L-methionyl-[peptide] + formate</text>
        <dbReference type="Rhea" id="RHEA:24420"/>
        <dbReference type="Rhea" id="RHEA-COMP:10639"/>
        <dbReference type="Rhea" id="RHEA-COMP:10640"/>
        <dbReference type="ChEBI" id="CHEBI:15377"/>
        <dbReference type="ChEBI" id="CHEBI:15740"/>
        <dbReference type="ChEBI" id="CHEBI:49298"/>
        <dbReference type="ChEBI" id="CHEBI:64731"/>
        <dbReference type="EC" id="3.5.1.88"/>
    </reaction>
</comment>
<dbReference type="PIRSF" id="PIRSF004749">
    <property type="entry name" value="Pep_def"/>
    <property type="match status" value="1"/>
</dbReference>
<dbReference type="PRINTS" id="PR01576">
    <property type="entry name" value="PDEFORMYLASE"/>
</dbReference>
<evidence type="ECO:0000313" key="3">
    <source>
        <dbReference type="EMBL" id="EFM24490.1"/>
    </source>
</evidence>
<dbReference type="CDD" id="cd00487">
    <property type="entry name" value="Pep_deformylase"/>
    <property type="match status" value="1"/>
</dbReference>
<dbReference type="Gene3D" id="3.90.45.10">
    <property type="entry name" value="Peptide deformylase"/>
    <property type="match status" value="1"/>
</dbReference>
<keyword evidence="4" id="KW-1185">Reference proteome</keyword>
<keyword evidence="2" id="KW-0408">Iron</keyword>
<dbReference type="GO" id="GO:0006412">
    <property type="term" value="P:translation"/>
    <property type="evidence" value="ECO:0007669"/>
    <property type="project" value="UniProtKB-UniRule"/>
</dbReference>
<name>E0NP22_9FIRM</name>
<keyword evidence="2" id="KW-0479">Metal-binding</keyword>
<dbReference type="NCBIfam" id="TIGR00079">
    <property type="entry name" value="pept_deformyl"/>
    <property type="match status" value="1"/>
</dbReference>
<dbReference type="STRING" id="862517.HMPREF9225_1911"/>
<comment type="cofactor">
    <cofactor evidence="2">
        <name>Fe(2+)</name>
        <dbReference type="ChEBI" id="CHEBI:29033"/>
    </cofactor>
    <text evidence="2">Binds 1 Fe(2+) ion.</text>
</comment>
<dbReference type="RefSeq" id="WP_008902686.1">
    <property type="nucleotide sequence ID" value="NZ_GL397071.1"/>
</dbReference>
<dbReference type="SUPFAM" id="SSF56420">
    <property type="entry name" value="Peptide deformylase"/>
    <property type="match status" value="1"/>
</dbReference>
<accession>E0NP22</accession>
<dbReference type="AlphaFoldDB" id="E0NP22"/>
<keyword evidence="2 3" id="KW-0378">Hydrolase</keyword>
<protein>
    <recommendedName>
        <fullName evidence="2">Peptide deformylase</fullName>
        <shortName evidence="2">PDF</shortName>
        <ecNumber evidence="2">3.5.1.88</ecNumber>
    </recommendedName>
    <alternativeName>
        <fullName evidence="2">Polypeptide deformylase</fullName>
    </alternativeName>
</protein>
<dbReference type="GO" id="GO:0046872">
    <property type="term" value="F:metal ion binding"/>
    <property type="evidence" value="ECO:0007669"/>
    <property type="project" value="UniProtKB-KW"/>
</dbReference>
<feature type="binding site" evidence="2">
    <location>
        <position position="131"/>
    </location>
    <ligand>
        <name>Fe cation</name>
        <dbReference type="ChEBI" id="CHEBI:24875"/>
    </ligand>
</feature>
<dbReference type="OrthoDB" id="9784988at2"/>
<reference evidence="3 4" key="1">
    <citation type="submission" date="2010-07" db="EMBL/GenBank/DDBJ databases">
        <authorList>
            <person name="Muzny D."/>
            <person name="Qin X."/>
            <person name="Deng J."/>
            <person name="Jiang H."/>
            <person name="Liu Y."/>
            <person name="Qu J."/>
            <person name="Song X.-Z."/>
            <person name="Zhang L."/>
            <person name="Thornton R."/>
            <person name="Coyle M."/>
            <person name="Francisco L."/>
            <person name="Jackson L."/>
            <person name="Javaid M."/>
            <person name="Korchina V."/>
            <person name="Kovar C."/>
            <person name="Mata R."/>
            <person name="Mathew T."/>
            <person name="Ngo R."/>
            <person name="Nguyen L."/>
            <person name="Nguyen N."/>
            <person name="Okwuonu G."/>
            <person name="Ongeri F."/>
            <person name="Pham C."/>
            <person name="Simmons D."/>
            <person name="Wilczek-Boney K."/>
            <person name="Hale W."/>
            <person name="Jakkamsetti A."/>
            <person name="Pham P."/>
            <person name="Ruth R."/>
            <person name="San Lucas F."/>
            <person name="Warren J."/>
            <person name="Zhang J."/>
            <person name="Zhao Z."/>
            <person name="Zhou C."/>
            <person name="Zhu D."/>
            <person name="Lee S."/>
            <person name="Bess C."/>
            <person name="Blankenburg K."/>
            <person name="Forbes L."/>
            <person name="Fu Q."/>
            <person name="Gubbala S."/>
            <person name="Hirani K."/>
            <person name="Jayaseelan J.C."/>
            <person name="Lara F."/>
            <person name="Munidasa M."/>
            <person name="Palculict T."/>
            <person name="Patil S."/>
            <person name="Pu L.-L."/>
            <person name="Saada N."/>
            <person name="Tang L."/>
            <person name="Weissenberger G."/>
            <person name="Zhu Y."/>
            <person name="Hemphill L."/>
            <person name="Shang Y."/>
            <person name="Youmans B."/>
            <person name="Ayvaz T."/>
            <person name="Ross M."/>
            <person name="Santibanez J."/>
            <person name="Aqrawi P."/>
            <person name="Gross S."/>
            <person name="Joshi V."/>
            <person name="Fowler G."/>
            <person name="Nazareth L."/>
            <person name="Reid J."/>
            <person name="Worley K."/>
            <person name="Petrosino J."/>
            <person name="Highlander S."/>
            <person name="Gibbs R."/>
        </authorList>
    </citation>
    <scope>NUCLEOTIDE SEQUENCE [LARGE SCALE GENOMIC DNA]</scope>
    <source>
        <strain evidence="3 4">ATCC BAA-1640</strain>
    </source>
</reference>
<comment type="function">
    <text evidence="2">Removes the formyl group from the N-terminal Met of newly synthesized proteins. Requires at least a dipeptide for an efficient rate of reaction. N-terminal L-methionine is a prerequisite for activity but the enzyme has broad specificity at other positions.</text>
</comment>
<dbReference type="InterPro" id="IPR036821">
    <property type="entry name" value="Peptide_deformylase_sf"/>
</dbReference>
<dbReference type="Proteomes" id="UP000003280">
    <property type="component" value="Unassembled WGS sequence"/>
</dbReference>
<feature type="binding site" evidence="2">
    <location>
        <position position="89"/>
    </location>
    <ligand>
        <name>Fe cation</name>
        <dbReference type="ChEBI" id="CHEBI:24875"/>
    </ligand>
</feature>
<feature type="active site" evidence="2">
    <location>
        <position position="132"/>
    </location>
</feature>
<evidence type="ECO:0000256" key="1">
    <source>
        <dbReference type="ARBA" id="ARBA00010759"/>
    </source>
</evidence>
<dbReference type="PANTHER" id="PTHR10458:SF22">
    <property type="entry name" value="PEPTIDE DEFORMYLASE"/>
    <property type="match status" value="1"/>
</dbReference>
<feature type="binding site" evidence="2">
    <location>
        <position position="135"/>
    </location>
    <ligand>
        <name>Fe cation</name>
        <dbReference type="ChEBI" id="CHEBI:24875"/>
    </ligand>
</feature>
<dbReference type="InterPro" id="IPR023635">
    <property type="entry name" value="Peptide_deformylase"/>
</dbReference>
<evidence type="ECO:0000256" key="2">
    <source>
        <dbReference type="HAMAP-Rule" id="MF_00163"/>
    </source>
</evidence>
<gene>
    <name evidence="2 3" type="primary">def</name>
    <name evidence="3" type="ORF">HMPREF9225_1911</name>
</gene>
<sequence>MAIRNIRTDEDPILRKISKEVNDINDRMKTLISDMFETMDYSNGVGLAAPQVGILRRIITLDDQDGLRGAFINPKIIEKDGEQVGPEGCLSVPGKQGTVNRANHIVVTYMDENGEEKTLEAEGFTARIFQHEIDHLNGILYTDLATEIHNIQDEDDEVEE</sequence>
<comment type="similarity">
    <text evidence="1 2">Belongs to the polypeptide deformylase family.</text>
</comment>
<organism evidence="3 4">
    <name type="scientific">Peptoniphilus duerdenii ATCC BAA-1640</name>
    <dbReference type="NCBI Taxonomy" id="862517"/>
    <lineage>
        <taxon>Bacteria</taxon>
        <taxon>Bacillati</taxon>
        <taxon>Bacillota</taxon>
        <taxon>Tissierellia</taxon>
        <taxon>Tissierellales</taxon>
        <taxon>Peptoniphilaceae</taxon>
        <taxon>Peptoniphilus</taxon>
    </lineage>
</organism>
<dbReference type="eggNOG" id="COG0242">
    <property type="taxonomic scope" value="Bacteria"/>
</dbReference>
<evidence type="ECO:0000313" key="4">
    <source>
        <dbReference type="Proteomes" id="UP000003280"/>
    </source>
</evidence>
<dbReference type="Pfam" id="PF01327">
    <property type="entry name" value="Pep_deformylase"/>
    <property type="match status" value="1"/>
</dbReference>
<dbReference type="EMBL" id="AEEH01000053">
    <property type="protein sequence ID" value="EFM24490.1"/>
    <property type="molecule type" value="Genomic_DNA"/>
</dbReference>
<dbReference type="GO" id="GO:0042586">
    <property type="term" value="F:peptide deformylase activity"/>
    <property type="evidence" value="ECO:0007669"/>
    <property type="project" value="UniProtKB-UniRule"/>
</dbReference>
<keyword evidence="2" id="KW-0648">Protein biosynthesis</keyword>
<dbReference type="HAMAP" id="MF_00163">
    <property type="entry name" value="Pep_deformylase"/>
    <property type="match status" value="1"/>
</dbReference>
<dbReference type="PANTHER" id="PTHR10458">
    <property type="entry name" value="PEPTIDE DEFORMYLASE"/>
    <property type="match status" value="1"/>
</dbReference>
<dbReference type="NCBIfam" id="NF001159">
    <property type="entry name" value="PRK00150.1-3"/>
    <property type="match status" value="1"/>
</dbReference>
<comment type="caution">
    <text evidence="3">The sequence shown here is derived from an EMBL/GenBank/DDBJ whole genome shotgun (WGS) entry which is preliminary data.</text>
</comment>